<comment type="caution">
    <text evidence="2">The sequence shown here is derived from an EMBL/GenBank/DDBJ whole genome shotgun (WGS) entry which is preliminary data.</text>
</comment>
<dbReference type="Proteomes" id="UP001501759">
    <property type="component" value="Unassembled WGS sequence"/>
</dbReference>
<evidence type="ECO:0000313" key="3">
    <source>
        <dbReference type="Proteomes" id="UP001501759"/>
    </source>
</evidence>
<reference evidence="3" key="1">
    <citation type="journal article" date="2019" name="Int. J. Syst. Evol. Microbiol.">
        <title>The Global Catalogue of Microorganisms (GCM) 10K type strain sequencing project: providing services to taxonomists for standard genome sequencing and annotation.</title>
        <authorList>
            <consortium name="The Broad Institute Genomics Platform"/>
            <consortium name="The Broad Institute Genome Sequencing Center for Infectious Disease"/>
            <person name="Wu L."/>
            <person name="Ma J."/>
        </authorList>
    </citation>
    <scope>NUCLEOTIDE SEQUENCE [LARGE SCALE GENOMIC DNA]</scope>
    <source>
        <strain evidence="3">JCM 18409</strain>
    </source>
</reference>
<sequence length="104" mass="11089">MSPCAEMQLEVVVDVLICGALKTHCDIVHDDELNFGQRSDHAAIAAGHHRAATCRKTRLAETTRPSWLLRQGVLLEQTGWKPVTESVPASTPSPLGATAAGAFA</sequence>
<proteinExistence type="predicted"/>
<protein>
    <submittedName>
        <fullName evidence="2">Uncharacterized protein</fullName>
    </submittedName>
</protein>
<name>A0ABP9J705_9ACTN</name>
<evidence type="ECO:0000313" key="2">
    <source>
        <dbReference type="EMBL" id="GAA5022756.1"/>
    </source>
</evidence>
<evidence type="ECO:0000256" key="1">
    <source>
        <dbReference type="SAM" id="MobiDB-lite"/>
    </source>
</evidence>
<feature type="region of interest" description="Disordered" evidence="1">
    <location>
        <begin position="84"/>
        <end position="104"/>
    </location>
</feature>
<keyword evidence="3" id="KW-1185">Reference proteome</keyword>
<gene>
    <name evidence="2" type="ORF">GCM10023335_54900</name>
</gene>
<accession>A0ABP9J705</accession>
<dbReference type="EMBL" id="BAABKB010000023">
    <property type="protein sequence ID" value="GAA5022756.1"/>
    <property type="molecule type" value="Genomic_DNA"/>
</dbReference>
<organism evidence="2 3">
    <name type="scientific">Streptomyces siamensis</name>
    <dbReference type="NCBI Taxonomy" id="1274986"/>
    <lineage>
        <taxon>Bacteria</taxon>
        <taxon>Bacillati</taxon>
        <taxon>Actinomycetota</taxon>
        <taxon>Actinomycetes</taxon>
        <taxon>Kitasatosporales</taxon>
        <taxon>Streptomycetaceae</taxon>
        <taxon>Streptomyces</taxon>
    </lineage>
</organism>